<dbReference type="PANTHER" id="PTHR15941">
    <property type="entry name" value="MYOZENIN"/>
    <property type="match status" value="1"/>
</dbReference>
<dbReference type="Pfam" id="PF05556">
    <property type="entry name" value="Calsarcin"/>
    <property type="match status" value="1"/>
</dbReference>
<dbReference type="GO" id="GO:0051373">
    <property type="term" value="F:FATZ binding"/>
    <property type="evidence" value="ECO:0007669"/>
    <property type="project" value="TreeGrafter"/>
</dbReference>
<evidence type="ECO:0000256" key="2">
    <source>
        <dbReference type="ARBA" id="ARBA00022553"/>
    </source>
</evidence>
<dbReference type="GO" id="GO:0003779">
    <property type="term" value="F:actin binding"/>
    <property type="evidence" value="ECO:0007669"/>
    <property type="project" value="TreeGrafter"/>
</dbReference>
<reference evidence="3" key="2">
    <citation type="submission" date="2025-09" db="UniProtKB">
        <authorList>
            <consortium name="Ensembl"/>
        </authorList>
    </citation>
    <scope>IDENTIFICATION</scope>
</reference>
<dbReference type="AlphaFoldDB" id="A0A3Q4I9G8"/>
<dbReference type="Ensembl" id="ENSNBRT00000031665.1">
    <property type="protein sequence ID" value="ENSNBRP00000030878.1"/>
    <property type="gene ID" value="ENSNBRG00000023482.1"/>
</dbReference>
<evidence type="ECO:0000256" key="1">
    <source>
        <dbReference type="ARBA" id="ARBA00009126"/>
    </source>
</evidence>
<keyword evidence="2" id="KW-0597">Phosphoprotein</keyword>
<dbReference type="Bgee" id="ENSNBRG00000023482">
    <property type="expression patterns" value="Expressed in heart and 4 other cell types or tissues"/>
</dbReference>
<dbReference type="PANTHER" id="PTHR15941:SF9">
    <property type="entry name" value="MYOZENIN-2"/>
    <property type="match status" value="1"/>
</dbReference>
<dbReference type="GO" id="GO:0015629">
    <property type="term" value="C:actin cytoskeleton"/>
    <property type="evidence" value="ECO:0007669"/>
    <property type="project" value="TreeGrafter"/>
</dbReference>
<evidence type="ECO:0000313" key="3">
    <source>
        <dbReference type="Ensembl" id="ENSNBRP00000030878.1"/>
    </source>
</evidence>
<evidence type="ECO:0000313" key="4">
    <source>
        <dbReference type="Proteomes" id="UP000261580"/>
    </source>
</evidence>
<sequence length="255" mass="28645">MSQFSTMTTRERKMQAAAICREVQAQEDIEMDLGKKMSVPKDIMLEELSFASNRGSRLFKMRQRRSEKYTFESIQNQNNTQLNFWLANRVEKANAWSLFDIEKQKSPTCLHCQCCIIYPGYGGPLKDIPPEKFNSTAVPKSYHSPWEQAIINDPALADTLITRMPELAPQQDLPGYKSFNRVATPFGGFSKAPRPAPVKTLQVETLPELPELQGDTPVIRPSFNRSALGWVSTGGPVPLPNVSVENALIPESEDL</sequence>
<organism evidence="3 4">
    <name type="scientific">Neolamprologus brichardi</name>
    <name type="common">Fairy cichlid</name>
    <name type="synonym">Lamprologus brichardi</name>
    <dbReference type="NCBI Taxonomy" id="32507"/>
    <lineage>
        <taxon>Eukaryota</taxon>
        <taxon>Metazoa</taxon>
        <taxon>Chordata</taxon>
        <taxon>Craniata</taxon>
        <taxon>Vertebrata</taxon>
        <taxon>Euteleostomi</taxon>
        <taxon>Actinopterygii</taxon>
        <taxon>Neopterygii</taxon>
        <taxon>Teleostei</taxon>
        <taxon>Neoteleostei</taxon>
        <taxon>Acanthomorphata</taxon>
        <taxon>Ovalentaria</taxon>
        <taxon>Cichlomorphae</taxon>
        <taxon>Cichliformes</taxon>
        <taxon>Cichlidae</taxon>
        <taxon>African cichlids</taxon>
        <taxon>Pseudocrenilabrinae</taxon>
        <taxon>Lamprologini</taxon>
        <taxon>Neolamprologus</taxon>
    </lineage>
</organism>
<protein>
    <submittedName>
        <fullName evidence="3">Myozenin 2a</fullName>
    </submittedName>
</protein>
<comment type="similarity">
    <text evidence="1">Belongs to the myozenin family.</text>
</comment>
<reference evidence="3" key="1">
    <citation type="submission" date="2025-08" db="UniProtKB">
        <authorList>
            <consortium name="Ensembl"/>
        </authorList>
    </citation>
    <scope>IDENTIFICATION</scope>
</reference>
<dbReference type="InterPro" id="IPR008438">
    <property type="entry name" value="MYOZ"/>
</dbReference>
<keyword evidence="4" id="KW-1185">Reference proteome</keyword>
<accession>A0A3Q4I9G8</accession>
<dbReference type="OMA" id="ICREIQG"/>
<dbReference type="GO" id="GO:0030018">
    <property type="term" value="C:Z disc"/>
    <property type="evidence" value="ECO:0007669"/>
    <property type="project" value="InterPro"/>
</dbReference>
<proteinExistence type="inferred from homology"/>
<dbReference type="Proteomes" id="UP000261580">
    <property type="component" value="Unassembled WGS sequence"/>
</dbReference>
<dbReference type="GeneTree" id="ENSGT00950000183027"/>
<dbReference type="GO" id="GO:0031433">
    <property type="term" value="F:telethonin binding"/>
    <property type="evidence" value="ECO:0007669"/>
    <property type="project" value="TreeGrafter"/>
</dbReference>
<name>A0A3Q4I9G8_NEOBR</name>